<name>A0A3M8LDX2_9MICO</name>
<organism evidence="2 3">
    <name type="scientific">Cryobacterium tepidiphilum</name>
    <dbReference type="NCBI Taxonomy" id="2486026"/>
    <lineage>
        <taxon>Bacteria</taxon>
        <taxon>Bacillati</taxon>
        <taxon>Actinomycetota</taxon>
        <taxon>Actinomycetes</taxon>
        <taxon>Micrococcales</taxon>
        <taxon>Microbacteriaceae</taxon>
        <taxon>Cryobacterium</taxon>
    </lineage>
</organism>
<evidence type="ECO:0000313" key="3">
    <source>
        <dbReference type="Proteomes" id="UP000279859"/>
    </source>
</evidence>
<feature type="transmembrane region" description="Helical" evidence="1">
    <location>
        <begin position="166"/>
        <end position="187"/>
    </location>
</feature>
<reference evidence="2 3" key="1">
    <citation type="submission" date="2018-11" db="EMBL/GenBank/DDBJ databases">
        <title>Cryobacterium sp. nov., isolated from rhizosphere soil of lettuce.</title>
        <authorList>
            <person name="Wang Y."/>
        </authorList>
    </citation>
    <scope>NUCLEOTIDE SEQUENCE [LARGE SCALE GENOMIC DNA]</scope>
    <source>
        <strain evidence="2 3">NEAU-85</strain>
    </source>
</reference>
<feature type="transmembrane region" description="Helical" evidence="1">
    <location>
        <begin position="222"/>
        <end position="242"/>
    </location>
</feature>
<dbReference type="EMBL" id="RDSR01000008">
    <property type="protein sequence ID" value="RNE63640.1"/>
    <property type="molecule type" value="Genomic_DNA"/>
</dbReference>
<protein>
    <submittedName>
        <fullName evidence="2">Uncharacterized protein</fullName>
    </submittedName>
</protein>
<keyword evidence="1" id="KW-0472">Membrane</keyword>
<feature type="transmembrane region" description="Helical" evidence="1">
    <location>
        <begin position="68"/>
        <end position="90"/>
    </location>
</feature>
<proteinExistence type="predicted"/>
<dbReference type="Proteomes" id="UP000279859">
    <property type="component" value="Unassembled WGS sequence"/>
</dbReference>
<sequence length="251" mass="27009">MRLIDGPLSLQLDLPTVIWEWYRDYRFTIPLSLGILGLVLLAFPVRARSGRGAAELTPRTPVSFSRGWWFVAPALILALVLIVSVTAGAASQPDPTTGRYTMYFVDLGGERGMGTSIYGWFNSLPCLILTGAMIVIAILDLFLIARPALDHNQERAVHTRTVRTRNVLLVGTGALLVHFGLILGSLAGTASVRSMFSTSEGGVTFWTTFAALEPALVGASRLAAVLGFALWVAVALSAIPSWRRAPATINS</sequence>
<accession>A0A3M8LDX2</accession>
<dbReference type="AlphaFoldDB" id="A0A3M8LDX2"/>
<gene>
    <name evidence="2" type="ORF">EEJ31_06620</name>
</gene>
<feature type="transmembrane region" description="Helical" evidence="1">
    <location>
        <begin position="117"/>
        <end position="145"/>
    </location>
</feature>
<evidence type="ECO:0000256" key="1">
    <source>
        <dbReference type="SAM" id="Phobius"/>
    </source>
</evidence>
<keyword evidence="1" id="KW-0812">Transmembrane</keyword>
<evidence type="ECO:0000313" key="2">
    <source>
        <dbReference type="EMBL" id="RNE63640.1"/>
    </source>
</evidence>
<comment type="caution">
    <text evidence="2">The sequence shown here is derived from an EMBL/GenBank/DDBJ whole genome shotgun (WGS) entry which is preliminary data.</text>
</comment>
<feature type="transmembrane region" description="Helical" evidence="1">
    <location>
        <begin position="27"/>
        <end position="47"/>
    </location>
</feature>
<keyword evidence="1" id="KW-1133">Transmembrane helix</keyword>
<keyword evidence="3" id="KW-1185">Reference proteome</keyword>